<keyword evidence="4" id="KW-1185">Reference proteome</keyword>
<dbReference type="AlphaFoldDB" id="A0A811VJ99"/>
<proteinExistence type="predicted"/>
<dbReference type="GO" id="GO:0003677">
    <property type="term" value="F:DNA binding"/>
    <property type="evidence" value="ECO:0007669"/>
    <property type="project" value="InterPro"/>
</dbReference>
<dbReference type="EMBL" id="CAJHJT010000056">
    <property type="protein sequence ID" value="CAD7015327.1"/>
    <property type="molecule type" value="Genomic_DNA"/>
</dbReference>
<dbReference type="SMART" id="SM01025">
    <property type="entry name" value="BEN"/>
    <property type="match status" value="1"/>
</dbReference>
<comment type="caution">
    <text evidence="3">The sequence shown here is derived from an EMBL/GenBank/DDBJ whole genome shotgun (WGS) entry which is preliminary data.</text>
</comment>
<evidence type="ECO:0000259" key="2">
    <source>
        <dbReference type="PROSITE" id="PS51457"/>
    </source>
</evidence>
<evidence type="ECO:0000313" key="4">
    <source>
        <dbReference type="Proteomes" id="UP000606786"/>
    </source>
</evidence>
<name>A0A811VJ99_CERCA</name>
<sequence length="203" mass="22546">MRSSDSPLDLRVNKRPRIQLEEVKQENTNAVDETTRAVVSLSPPITPPFTMPTEPTQPTSSEFVIIGKNGTTVKRADFEKINFRDFSKATRILLKLLFTLEILASHTLSGNPAPLPKGAKPKPQKRQLDPEKISDLIECVVRESSAAVKLIKSTITMACADATKKCIRKKIPINYLPAVADENITQHISQSSMELELKTVKLN</sequence>
<dbReference type="Proteomes" id="UP000606786">
    <property type="component" value="Unassembled WGS sequence"/>
</dbReference>
<dbReference type="InterPro" id="IPR018379">
    <property type="entry name" value="BEN_domain"/>
</dbReference>
<gene>
    <name evidence="3" type="ORF">CCAP1982_LOCUS23272</name>
</gene>
<feature type="region of interest" description="Disordered" evidence="1">
    <location>
        <begin position="41"/>
        <end position="60"/>
    </location>
</feature>
<dbReference type="Pfam" id="PF10523">
    <property type="entry name" value="BEN"/>
    <property type="match status" value="1"/>
</dbReference>
<dbReference type="PROSITE" id="PS51457">
    <property type="entry name" value="BEN"/>
    <property type="match status" value="1"/>
</dbReference>
<organism evidence="3 4">
    <name type="scientific">Ceratitis capitata</name>
    <name type="common">Mediterranean fruit fly</name>
    <name type="synonym">Tephritis capitata</name>
    <dbReference type="NCBI Taxonomy" id="7213"/>
    <lineage>
        <taxon>Eukaryota</taxon>
        <taxon>Metazoa</taxon>
        <taxon>Ecdysozoa</taxon>
        <taxon>Arthropoda</taxon>
        <taxon>Hexapoda</taxon>
        <taxon>Insecta</taxon>
        <taxon>Pterygota</taxon>
        <taxon>Neoptera</taxon>
        <taxon>Endopterygota</taxon>
        <taxon>Diptera</taxon>
        <taxon>Brachycera</taxon>
        <taxon>Muscomorpha</taxon>
        <taxon>Tephritoidea</taxon>
        <taxon>Tephritidae</taxon>
        <taxon>Ceratitis</taxon>
        <taxon>Ceratitis</taxon>
    </lineage>
</organism>
<protein>
    <submittedName>
        <fullName evidence="3">(Mediterranean fruit fly) hypothetical protein</fullName>
    </submittedName>
</protein>
<evidence type="ECO:0000256" key="1">
    <source>
        <dbReference type="SAM" id="MobiDB-lite"/>
    </source>
</evidence>
<dbReference type="OrthoDB" id="8186171at2759"/>
<evidence type="ECO:0000313" key="3">
    <source>
        <dbReference type="EMBL" id="CAD7015327.1"/>
    </source>
</evidence>
<dbReference type="Gene3D" id="1.10.10.2590">
    <property type="entry name" value="BEN domain"/>
    <property type="match status" value="1"/>
</dbReference>
<reference evidence="3" key="1">
    <citation type="submission" date="2020-11" db="EMBL/GenBank/DDBJ databases">
        <authorList>
            <person name="Whitehead M."/>
        </authorList>
    </citation>
    <scope>NUCLEOTIDE SEQUENCE</scope>
    <source>
        <strain evidence="3">EGII</strain>
    </source>
</reference>
<accession>A0A811VJ99</accession>
<feature type="domain" description="BEN" evidence="2">
    <location>
        <begin position="68"/>
        <end position="166"/>
    </location>
</feature>